<dbReference type="EMBL" id="HBFP01007259">
    <property type="protein sequence ID" value="CAD8820818.1"/>
    <property type="molecule type" value="Transcribed_RNA"/>
</dbReference>
<reference evidence="1" key="1">
    <citation type="submission" date="2021-01" db="EMBL/GenBank/DDBJ databases">
        <authorList>
            <person name="Corre E."/>
            <person name="Pelletier E."/>
            <person name="Niang G."/>
            <person name="Scheremetjew M."/>
            <person name="Finn R."/>
            <person name="Kale V."/>
            <person name="Holt S."/>
            <person name="Cochrane G."/>
            <person name="Meng A."/>
            <person name="Brown T."/>
            <person name="Cohen L."/>
        </authorList>
    </citation>
    <scope>NUCLEOTIDE SEQUENCE</scope>
    <source>
        <strain evidence="1">CCMP3278</strain>
    </source>
</reference>
<organism evidence="1">
    <name type="scientific">Timspurckia oligopyrenoides</name>
    <dbReference type="NCBI Taxonomy" id="708627"/>
    <lineage>
        <taxon>Eukaryota</taxon>
        <taxon>Rhodophyta</taxon>
        <taxon>Bangiophyceae</taxon>
        <taxon>Porphyridiales</taxon>
        <taxon>Porphyridiaceae</taxon>
        <taxon>Timspurckia</taxon>
    </lineage>
</organism>
<gene>
    <name evidence="1" type="ORF">TOLI1172_LOCUS5212</name>
</gene>
<sequence>MSAESVLKACELCMKHHNSHQQFVSVCSADENKEVEPRTERFDDRISLSSTVPKRYSSQGILGSRGSSYETDLFIKKSVSLDTNCKLEIKGMEDLNDLRTFSIRKNVVDFGISPLSNTPNTRILKLDEIFGVEIIKSRLFSPTLPRIEEIEESSST</sequence>
<dbReference type="AlphaFoldDB" id="A0A7S1ESF2"/>
<accession>A0A7S1ESF2</accession>
<protein>
    <submittedName>
        <fullName evidence="1">Uncharacterized protein</fullName>
    </submittedName>
</protein>
<evidence type="ECO:0000313" key="1">
    <source>
        <dbReference type="EMBL" id="CAD8820818.1"/>
    </source>
</evidence>
<proteinExistence type="predicted"/>
<name>A0A7S1ESF2_9RHOD</name>